<sequence>MNRSIVFIACLALDLLNILLCAMVRYRRIK</sequence>
<keyword evidence="1" id="KW-0812">Transmembrane</keyword>
<feature type="transmembrane region" description="Helical" evidence="1">
    <location>
        <begin position="6"/>
        <end position="26"/>
    </location>
</feature>
<keyword evidence="1" id="KW-0472">Membrane</keyword>
<evidence type="ECO:0000313" key="2">
    <source>
        <dbReference type="EMBL" id="CDW50280.1"/>
    </source>
</evidence>
<dbReference type="AlphaFoldDB" id="A0A0K2VIU7"/>
<reference evidence="2" key="1">
    <citation type="submission" date="2014-05" db="EMBL/GenBank/DDBJ databases">
        <authorList>
            <person name="Chronopoulou M."/>
        </authorList>
    </citation>
    <scope>NUCLEOTIDE SEQUENCE</scope>
    <source>
        <tissue evidence="2">Whole organism</tissue>
    </source>
</reference>
<name>A0A0K2VIU7_LEPSM</name>
<proteinExistence type="predicted"/>
<protein>
    <submittedName>
        <fullName evidence="2">Uncharacterized protein</fullName>
    </submittedName>
</protein>
<organism evidence="2">
    <name type="scientific">Lepeophtheirus salmonis</name>
    <name type="common">Salmon louse</name>
    <name type="synonym">Caligus salmonis</name>
    <dbReference type="NCBI Taxonomy" id="72036"/>
    <lineage>
        <taxon>Eukaryota</taxon>
        <taxon>Metazoa</taxon>
        <taxon>Ecdysozoa</taxon>
        <taxon>Arthropoda</taxon>
        <taxon>Crustacea</taxon>
        <taxon>Multicrustacea</taxon>
        <taxon>Hexanauplia</taxon>
        <taxon>Copepoda</taxon>
        <taxon>Siphonostomatoida</taxon>
        <taxon>Caligidae</taxon>
        <taxon>Lepeophtheirus</taxon>
    </lineage>
</organism>
<dbReference type="EMBL" id="HACA01032919">
    <property type="protein sequence ID" value="CDW50280.1"/>
    <property type="molecule type" value="Transcribed_RNA"/>
</dbReference>
<keyword evidence="1" id="KW-1133">Transmembrane helix</keyword>
<evidence type="ECO:0000256" key="1">
    <source>
        <dbReference type="SAM" id="Phobius"/>
    </source>
</evidence>
<accession>A0A0K2VIU7</accession>